<dbReference type="Proteomes" id="UP000093080">
    <property type="component" value="Unassembled WGS sequence"/>
</dbReference>
<proteinExistence type="predicted"/>
<keyword evidence="2" id="KW-1185">Reference proteome</keyword>
<dbReference type="STRING" id="1156395.DBT_0480"/>
<comment type="caution">
    <text evidence="1">The sequence shown here is derived from an EMBL/GenBank/DDBJ whole genome shotgun (WGS) entry which is preliminary data.</text>
</comment>
<protein>
    <submittedName>
        <fullName evidence="1">Uncharacterized protein</fullName>
    </submittedName>
</protein>
<dbReference type="AlphaFoldDB" id="A0A1B9F7T7"/>
<gene>
    <name evidence="1" type="ORF">DBT_0480</name>
</gene>
<organism evidence="1 2">
    <name type="scientific">Dissulfuribacter thermophilus</name>
    <dbReference type="NCBI Taxonomy" id="1156395"/>
    <lineage>
        <taxon>Bacteria</taxon>
        <taxon>Pseudomonadati</taxon>
        <taxon>Thermodesulfobacteriota</taxon>
        <taxon>Dissulfuribacteria</taxon>
        <taxon>Dissulfuribacterales</taxon>
        <taxon>Dissulfuribacteraceae</taxon>
        <taxon>Dissulfuribacter</taxon>
    </lineage>
</organism>
<evidence type="ECO:0000313" key="1">
    <source>
        <dbReference type="EMBL" id="OCC16018.1"/>
    </source>
</evidence>
<sequence>MGKNLHCQIECDNLFKKKRYSFSTGYSHRLLKPKEAVPHSH</sequence>
<accession>A0A1B9F7T7</accession>
<reference evidence="1 2" key="1">
    <citation type="submission" date="2016-06" db="EMBL/GenBank/DDBJ databases">
        <title>Respiratory ammonification of nitrate coupled to the oxidation of elemental sulfur in deep-sea autotrophic thermophilic bacteria.</title>
        <authorList>
            <person name="Slobodkina G.B."/>
            <person name="Mardanov A.V."/>
            <person name="Ravin N.V."/>
            <person name="Frolova A.A."/>
            <person name="Viryasiv M.B."/>
            <person name="Chernyh N.A."/>
            <person name="Bonch-Osmolovskaya E.A."/>
            <person name="Slobodkin A.I."/>
        </authorList>
    </citation>
    <scope>NUCLEOTIDE SEQUENCE [LARGE SCALE GENOMIC DNA]</scope>
    <source>
        <strain evidence="1 2">S69</strain>
    </source>
</reference>
<name>A0A1B9F7T7_9BACT</name>
<dbReference type="EMBL" id="MAGO01000002">
    <property type="protein sequence ID" value="OCC16018.1"/>
    <property type="molecule type" value="Genomic_DNA"/>
</dbReference>
<evidence type="ECO:0000313" key="2">
    <source>
        <dbReference type="Proteomes" id="UP000093080"/>
    </source>
</evidence>